<dbReference type="AlphaFoldDB" id="A0A0L0H8V0"/>
<reference evidence="2 3" key="1">
    <citation type="submission" date="2009-08" db="EMBL/GenBank/DDBJ databases">
        <title>The Genome Sequence of Spizellomyces punctatus strain DAOM BR117.</title>
        <authorList>
            <consortium name="The Broad Institute Genome Sequencing Platform"/>
            <person name="Russ C."/>
            <person name="Cuomo C."/>
            <person name="Shea T."/>
            <person name="Young S.K."/>
            <person name="Zeng Q."/>
            <person name="Koehrsen M."/>
            <person name="Haas B."/>
            <person name="Borodovsky M."/>
            <person name="Guigo R."/>
            <person name="Alvarado L."/>
            <person name="Berlin A."/>
            <person name="Bochicchio J."/>
            <person name="Borenstein D."/>
            <person name="Chapman S."/>
            <person name="Chen Z."/>
            <person name="Engels R."/>
            <person name="Freedman E."/>
            <person name="Gellesch M."/>
            <person name="Goldberg J."/>
            <person name="Griggs A."/>
            <person name="Gujja S."/>
            <person name="Heiman D."/>
            <person name="Hepburn T."/>
            <person name="Howarth C."/>
            <person name="Jen D."/>
            <person name="Larson L."/>
            <person name="Lewis B."/>
            <person name="Mehta T."/>
            <person name="Park D."/>
            <person name="Pearson M."/>
            <person name="Roberts A."/>
            <person name="Saif S."/>
            <person name="Shenoy N."/>
            <person name="Sisk P."/>
            <person name="Stolte C."/>
            <person name="Sykes S."/>
            <person name="Thomson T."/>
            <person name="Walk T."/>
            <person name="White J."/>
            <person name="Yandava C."/>
            <person name="Burger G."/>
            <person name="Gray M.W."/>
            <person name="Holland P.W.H."/>
            <person name="King N."/>
            <person name="Lang F.B.F."/>
            <person name="Roger A.J."/>
            <person name="Ruiz-Trillo I."/>
            <person name="Lander E."/>
            <person name="Nusbaum C."/>
        </authorList>
    </citation>
    <scope>NUCLEOTIDE SEQUENCE [LARGE SCALE GENOMIC DNA]</scope>
    <source>
        <strain evidence="2 3">DAOM BR117</strain>
    </source>
</reference>
<proteinExistence type="predicted"/>
<dbReference type="EMBL" id="KQ257465">
    <property type="protein sequence ID" value="KNC97078.1"/>
    <property type="molecule type" value="Genomic_DNA"/>
</dbReference>
<accession>A0A0L0H8V0</accession>
<organism evidence="2 3">
    <name type="scientific">Spizellomyces punctatus (strain DAOM BR117)</name>
    <dbReference type="NCBI Taxonomy" id="645134"/>
    <lineage>
        <taxon>Eukaryota</taxon>
        <taxon>Fungi</taxon>
        <taxon>Fungi incertae sedis</taxon>
        <taxon>Chytridiomycota</taxon>
        <taxon>Chytridiomycota incertae sedis</taxon>
        <taxon>Chytridiomycetes</taxon>
        <taxon>Spizellomycetales</taxon>
        <taxon>Spizellomycetaceae</taxon>
        <taxon>Spizellomyces</taxon>
    </lineage>
</organism>
<dbReference type="InParanoid" id="A0A0L0H8V0"/>
<evidence type="ECO:0000313" key="3">
    <source>
        <dbReference type="Proteomes" id="UP000053201"/>
    </source>
</evidence>
<dbReference type="Proteomes" id="UP000053201">
    <property type="component" value="Unassembled WGS sequence"/>
</dbReference>
<dbReference type="VEuPathDB" id="FungiDB:SPPG_07474"/>
<dbReference type="OrthoDB" id="2133391at2759"/>
<feature type="compositionally biased region" description="Polar residues" evidence="1">
    <location>
        <begin position="36"/>
        <end position="58"/>
    </location>
</feature>
<dbReference type="GeneID" id="27690688"/>
<gene>
    <name evidence="2" type="ORF">SPPG_07474</name>
</gene>
<protein>
    <submittedName>
        <fullName evidence="2">Uncharacterized protein</fullName>
    </submittedName>
</protein>
<keyword evidence="3" id="KW-1185">Reference proteome</keyword>
<name>A0A0L0H8V0_SPIPD</name>
<evidence type="ECO:0000256" key="1">
    <source>
        <dbReference type="SAM" id="MobiDB-lite"/>
    </source>
</evidence>
<sequence>MPTPDPPSNTSKGKAKAAPSSTSSQPVPHVPAITPTDLSSLLPSKTQGPSTTTGGSIQLDTAVFSTPIHEDYLGGRRAYHVPTGEVLTEEDLFASGIGNFEREDNGVLLPDLPSISQITTDPGADYSVDATDGADVLDFLRSSEYTTTIYGSPPAARPMMGPTTLQSTSLRATLQDGEEAIAYLRDMRYARDVYGLEDAVEEFHLAVQAYQEAVETGGTQQSETEKRVKAAVERLGMLRQHFGNGRGTSS</sequence>
<evidence type="ECO:0000313" key="2">
    <source>
        <dbReference type="EMBL" id="KNC97078.1"/>
    </source>
</evidence>
<dbReference type="RefSeq" id="XP_016605118.1">
    <property type="nucleotide sequence ID" value="XM_016755640.1"/>
</dbReference>
<feature type="region of interest" description="Disordered" evidence="1">
    <location>
        <begin position="1"/>
        <end position="58"/>
    </location>
</feature>